<dbReference type="SMART" id="SM00318">
    <property type="entry name" value="SNc"/>
    <property type="match status" value="1"/>
</dbReference>
<dbReference type="PATRIC" id="fig|1094564.3.peg.556"/>
<dbReference type="OrthoDB" id="9805504at2"/>
<accession>J0ZDA4</accession>
<organism evidence="4 5">
    <name type="scientific">Cardidatus Bartonella washoeensis 085-0475</name>
    <dbReference type="NCBI Taxonomy" id="1094564"/>
    <lineage>
        <taxon>Bacteria</taxon>
        <taxon>Pseudomonadati</taxon>
        <taxon>Pseudomonadota</taxon>
        <taxon>Alphaproteobacteria</taxon>
        <taxon>Hyphomicrobiales</taxon>
        <taxon>Bartonellaceae</taxon>
        <taxon>Bartonella</taxon>
    </lineage>
</organism>
<dbReference type="EMBL" id="AILX01000006">
    <property type="protein sequence ID" value="EJF85943.1"/>
    <property type="molecule type" value="Genomic_DNA"/>
</dbReference>
<evidence type="ECO:0000256" key="1">
    <source>
        <dbReference type="SAM" id="MobiDB-lite"/>
    </source>
</evidence>
<dbReference type="Pfam" id="PF00565">
    <property type="entry name" value="SNase"/>
    <property type="match status" value="1"/>
</dbReference>
<dbReference type="PROSITE" id="PS50830">
    <property type="entry name" value="TNASE_3"/>
    <property type="match status" value="1"/>
</dbReference>
<keyword evidence="2" id="KW-0472">Membrane</keyword>
<sequence length="186" mass="21566">MKKKTHFDLRNFNLKAVGFSIIIVATILIVAIIYFQYTQTYPKKAAFISKESLEGHAFVIDGDSIMISSVMIRLAGIDAPELHQFCGTKKARYSCGLEAKNYLEQLIVNQPVTCHWYKKDKYRRILATCKTKKISNINAMIVNNGWAVSYHDYPKEEEEARKKKKGIWQSSFQKPRKWRKANPRTE</sequence>
<dbReference type="PANTHER" id="PTHR12302">
    <property type="entry name" value="EBNA2 BINDING PROTEIN P100"/>
    <property type="match status" value="1"/>
</dbReference>
<protein>
    <recommendedName>
        <fullName evidence="3">TNase-like domain-containing protein</fullName>
    </recommendedName>
</protein>
<feature type="transmembrane region" description="Helical" evidence="2">
    <location>
        <begin position="12"/>
        <end position="35"/>
    </location>
</feature>
<feature type="compositionally biased region" description="Basic residues" evidence="1">
    <location>
        <begin position="174"/>
        <end position="186"/>
    </location>
</feature>
<proteinExistence type="predicted"/>
<evidence type="ECO:0000256" key="2">
    <source>
        <dbReference type="SAM" id="Phobius"/>
    </source>
</evidence>
<comment type="caution">
    <text evidence="4">The sequence shown here is derived from an EMBL/GenBank/DDBJ whole genome shotgun (WGS) entry which is preliminary data.</text>
</comment>
<dbReference type="Gene3D" id="2.40.50.90">
    <property type="match status" value="1"/>
</dbReference>
<dbReference type="PANTHER" id="PTHR12302:SF26">
    <property type="entry name" value="BLR1266 PROTEIN"/>
    <property type="match status" value="1"/>
</dbReference>
<dbReference type="AlphaFoldDB" id="J0ZDA4"/>
<keyword evidence="2" id="KW-1133">Transmembrane helix</keyword>
<feature type="domain" description="TNase-like" evidence="3">
    <location>
        <begin position="59"/>
        <end position="170"/>
    </location>
</feature>
<evidence type="ECO:0000259" key="3">
    <source>
        <dbReference type="PROSITE" id="PS50830"/>
    </source>
</evidence>
<gene>
    <name evidence="4" type="ORF">MCW_00452</name>
</gene>
<evidence type="ECO:0000313" key="5">
    <source>
        <dbReference type="Proteomes" id="UP000002646"/>
    </source>
</evidence>
<dbReference type="InterPro" id="IPR016071">
    <property type="entry name" value="Staphylococal_nuclease_OB-fold"/>
</dbReference>
<name>J0ZDA4_9HYPH</name>
<dbReference type="HOGENOM" id="CLU_046484_6_2_5"/>
<dbReference type="STRING" id="1094564.MCW_00452"/>
<feature type="region of interest" description="Disordered" evidence="1">
    <location>
        <begin position="161"/>
        <end position="186"/>
    </location>
</feature>
<dbReference type="SUPFAM" id="SSF50199">
    <property type="entry name" value="Staphylococcal nuclease"/>
    <property type="match status" value="1"/>
</dbReference>
<reference evidence="4 5" key="1">
    <citation type="submission" date="2012-03" db="EMBL/GenBank/DDBJ databases">
        <title>The Genome Sequence of Bartonella washoensis 085-0475.</title>
        <authorList>
            <consortium name="The Broad Institute Genome Sequencing Platform"/>
            <consortium name="The Broad Institute Genome Sequencing Center for Infectious Disease"/>
            <person name="Feldgarden M."/>
            <person name="Kirby J."/>
            <person name="Kosoy M."/>
            <person name="Birtles R."/>
            <person name="Probert W.S."/>
            <person name="Chiaraviglio L."/>
            <person name="Young S.K."/>
            <person name="Zeng Q."/>
            <person name="Gargeya S."/>
            <person name="Fitzgerald M."/>
            <person name="Haas B."/>
            <person name="Abouelleil A."/>
            <person name="Alvarado L."/>
            <person name="Arachchi H.M."/>
            <person name="Berlin A."/>
            <person name="Chapman S.B."/>
            <person name="Gearin G."/>
            <person name="Goldberg J."/>
            <person name="Griggs A."/>
            <person name="Gujja S."/>
            <person name="Hansen M."/>
            <person name="Heiman D."/>
            <person name="Howarth C."/>
            <person name="Larimer J."/>
            <person name="Lui A."/>
            <person name="MacDonald P.J.P."/>
            <person name="McCowen C."/>
            <person name="Montmayeur A."/>
            <person name="Murphy C."/>
            <person name="Neiman D."/>
            <person name="Pearson M."/>
            <person name="Priest M."/>
            <person name="Roberts A."/>
            <person name="Saif S."/>
            <person name="Shea T."/>
            <person name="Sisk P."/>
            <person name="Stolte C."/>
            <person name="Sykes S."/>
            <person name="Wortman J."/>
            <person name="Nusbaum C."/>
            <person name="Birren B."/>
        </authorList>
    </citation>
    <scope>NUCLEOTIDE SEQUENCE [LARGE SCALE GENOMIC DNA]</scope>
    <source>
        <strain evidence="4 5">085-0475</strain>
    </source>
</reference>
<dbReference type="RefSeq" id="WP_006925266.1">
    <property type="nucleotide sequence ID" value="NZ_JH725101.1"/>
</dbReference>
<dbReference type="Proteomes" id="UP000002646">
    <property type="component" value="Unassembled WGS sequence"/>
</dbReference>
<dbReference type="InterPro" id="IPR035437">
    <property type="entry name" value="SNase_OB-fold_sf"/>
</dbReference>
<evidence type="ECO:0000313" key="4">
    <source>
        <dbReference type="EMBL" id="EJF85943.1"/>
    </source>
</evidence>
<keyword evidence="2" id="KW-0812">Transmembrane</keyword>